<feature type="compositionally biased region" description="Polar residues" evidence="1">
    <location>
        <begin position="398"/>
        <end position="411"/>
    </location>
</feature>
<dbReference type="AlphaFoldDB" id="B8BX87"/>
<feature type="compositionally biased region" description="Basic and acidic residues" evidence="1">
    <location>
        <begin position="81"/>
        <end position="92"/>
    </location>
</feature>
<feature type="compositionally biased region" description="Polar residues" evidence="1">
    <location>
        <begin position="361"/>
        <end position="372"/>
    </location>
</feature>
<feature type="compositionally biased region" description="Polar residues" evidence="1">
    <location>
        <begin position="559"/>
        <end position="570"/>
    </location>
</feature>
<protein>
    <submittedName>
        <fullName evidence="2">Uncharacterized protein</fullName>
    </submittedName>
</protein>
<organism evidence="2 3">
    <name type="scientific">Thalassiosira pseudonana</name>
    <name type="common">Marine diatom</name>
    <name type="synonym">Cyclotella nana</name>
    <dbReference type="NCBI Taxonomy" id="35128"/>
    <lineage>
        <taxon>Eukaryota</taxon>
        <taxon>Sar</taxon>
        <taxon>Stramenopiles</taxon>
        <taxon>Ochrophyta</taxon>
        <taxon>Bacillariophyta</taxon>
        <taxon>Coscinodiscophyceae</taxon>
        <taxon>Thalassiosirophycidae</taxon>
        <taxon>Thalassiosirales</taxon>
        <taxon>Thalassiosiraceae</taxon>
        <taxon>Thalassiosira</taxon>
    </lineage>
</organism>
<proteinExistence type="predicted"/>
<feature type="compositionally biased region" description="Low complexity" evidence="1">
    <location>
        <begin position="625"/>
        <end position="635"/>
    </location>
</feature>
<feature type="compositionally biased region" description="Low complexity" evidence="1">
    <location>
        <begin position="802"/>
        <end position="818"/>
    </location>
</feature>
<feature type="region of interest" description="Disordered" evidence="1">
    <location>
        <begin position="765"/>
        <end position="839"/>
    </location>
</feature>
<sequence length="875" mass="95845">MPSSSRPPPLPSTLSSRLLSSINPQTGTCKHHPTVKLCELVQNNTRWVVRRKICYKCGSRPGGKDGKIGKFHRPGVSVSHVRSESRGRDKLSDFNGSSSNLRGRSTSGVGSGSRRGSMRSLSASRGGGRGVDRESGATLVSTKVSSRHAHHISEKHHRTRSSSRPRASSVDRHTSSVDKRASVEAAYSKMMESEGRCDYEGAIVANNDVGAAAGVVVPQATATTHHNNNNNEEDKDEEDDFDESDPIIIIPTLSSKDQLPPPPPRTNEEMERLAERLEMRRVNVKEITRSKSSKSVVDAVAELNEDVKELAIVDGAVEGGEKRERGRMSRSKDHKLSKKDMVDTEETVVPSAAALALLESHTGSPAQPTQQRRSQRNHSSDKRKLKSTYKSKDKSTDGGNNVKKSFTSNKNNVEKRFHRSIRSMEKDEDEDDDHNCQDEDDLISKTSSISTASAKMYRIQPPPNDNGYNGGNNELYAAHGELEGVVPPMYAEPTAFPPKDVMYDRSRSKSRSKSRGRGTAVGVIDPPAGTPIEGGRKVMRRVPASAPKVNGDAEHPQPKKSTSFRASQSVGEREKHVRHVSVSAIKESSPLAKSSPRSTERKRSSSFHHVHHDDDLIEGMPYSMAAKSLAASTARSSRRSTARASKSVGGDHNHHISSRDQKGSNLYSTEKSTSSPSQPTSKHESSKAQRRISTTTKEATSFSRRSSHRKTTPFDEVASKGGRSRHTSCTQPESLSSDEYNRQKKPIVEKVVEEGGCEDEKPVVLYKKRAHRKNEKIDAGSTSQPSKPMQHIALSSDEKSHASSISSSSTIEESFAYSNDEEDVDKSRRSGRNGTAEVTYDKNAMDKAVTILKKGKSALGGLKGSSRKWQSALFM</sequence>
<dbReference type="Proteomes" id="UP000001449">
    <property type="component" value="Chromosome 3"/>
</dbReference>
<gene>
    <name evidence="2" type="ORF">THAPSDRAFT_21663</name>
</gene>
<evidence type="ECO:0000313" key="2">
    <source>
        <dbReference type="EMBL" id="EED93664.1"/>
    </source>
</evidence>
<feature type="compositionally biased region" description="Acidic residues" evidence="1">
    <location>
        <begin position="426"/>
        <end position="441"/>
    </location>
</feature>
<feature type="compositionally biased region" description="Basic residues" evidence="1">
    <location>
        <begin position="373"/>
        <end position="389"/>
    </location>
</feature>
<dbReference type="GeneID" id="7441780"/>
<feature type="region of interest" description="Disordered" evidence="1">
    <location>
        <begin position="1"/>
        <end position="27"/>
    </location>
</feature>
<name>B8BX87_THAPS</name>
<evidence type="ECO:0000256" key="1">
    <source>
        <dbReference type="SAM" id="MobiDB-lite"/>
    </source>
</evidence>
<feature type="region of interest" description="Disordered" evidence="1">
    <location>
        <begin position="63"/>
        <end position="181"/>
    </location>
</feature>
<feature type="compositionally biased region" description="Low complexity" evidence="1">
    <location>
        <begin position="102"/>
        <end position="124"/>
    </location>
</feature>
<feature type="compositionally biased region" description="Low complexity" evidence="1">
    <location>
        <begin position="12"/>
        <end position="21"/>
    </location>
</feature>
<accession>B8BX87</accession>
<evidence type="ECO:0000313" key="3">
    <source>
        <dbReference type="Proteomes" id="UP000001449"/>
    </source>
</evidence>
<dbReference type="KEGG" id="tps:THAPSDRAFT_21663"/>
<reference evidence="2 3" key="2">
    <citation type="journal article" date="2008" name="Nature">
        <title>The Phaeodactylum genome reveals the evolutionary history of diatom genomes.</title>
        <authorList>
            <person name="Bowler C."/>
            <person name="Allen A.E."/>
            <person name="Badger J.H."/>
            <person name="Grimwood J."/>
            <person name="Jabbari K."/>
            <person name="Kuo A."/>
            <person name="Maheswari U."/>
            <person name="Martens C."/>
            <person name="Maumus F."/>
            <person name="Otillar R.P."/>
            <person name="Rayko E."/>
            <person name="Salamov A."/>
            <person name="Vandepoele K."/>
            <person name="Beszteri B."/>
            <person name="Gruber A."/>
            <person name="Heijde M."/>
            <person name="Katinka M."/>
            <person name="Mock T."/>
            <person name="Valentin K."/>
            <person name="Verret F."/>
            <person name="Berges J.A."/>
            <person name="Brownlee C."/>
            <person name="Cadoret J.P."/>
            <person name="Chiovitti A."/>
            <person name="Choi C.J."/>
            <person name="Coesel S."/>
            <person name="De Martino A."/>
            <person name="Detter J.C."/>
            <person name="Durkin C."/>
            <person name="Falciatore A."/>
            <person name="Fournet J."/>
            <person name="Haruta M."/>
            <person name="Huysman M.J."/>
            <person name="Jenkins B.D."/>
            <person name="Jiroutova K."/>
            <person name="Jorgensen R.E."/>
            <person name="Joubert Y."/>
            <person name="Kaplan A."/>
            <person name="Kroger N."/>
            <person name="Kroth P.G."/>
            <person name="La Roche J."/>
            <person name="Lindquist E."/>
            <person name="Lommer M."/>
            <person name="Martin-Jezequel V."/>
            <person name="Lopez P.J."/>
            <person name="Lucas S."/>
            <person name="Mangogna M."/>
            <person name="McGinnis K."/>
            <person name="Medlin L.K."/>
            <person name="Montsant A."/>
            <person name="Oudot-Le Secq M.P."/>
            <person name="Napoli C."/>
            <person name="Obornik M."/>
            <person name="Parker M.S."/>
            <person name="Petit J.L."/>
            <person name="Porcel B.M."/>
            <person name="Poulsen N."/>
            <person name="Robison M."/>
            <person name="Rychlewski L."/>
            <person name="Rynearson T.A."/>
            <person name="Schmutz J."/>
            <person name="Shapiro H."/>
            <person name="Siaut M."/>
            <person name="Stanley M."/>
            <person name="Sussman M.R."/>
            <person name="Taylor A.R."/>
            <person name="Vardi A."/>
            <person name="von Dassow P."/>
            <person name="Vyverman W."/>
            <person name="Willis A."/>
            <person name="Wyrwicz L.S."/>
            <person name="Rokhsar D.S."/>
            <person name="Weissenbach J."/>
            <person name="Armbrust E.V."/>
            <person name="Green B.R."/>
            <person name="Van de Peer Y."/>
            <person name="Grigoriev I.V."/>
        </authorList>
    </citation>
    <scope>NUCLEOTIDE SEQUENCE [LARGE SCALE GENOMIC DNA]</scope>
    <source>
        <strain evidence="2 3">CCMP1335</strain>
    </source>
</reference>
<dbReference type="PaxDb" id="35128-Thaps21663"/>
<feature type="compositionally biased region" description="Low complexity" evidence="1">
    <location>
        <begin position="444"/>
        <end position="455"/>
    </location>
</feature>
<dbReference type="OMA" id="MESEGRC"/>
<dbReference type="RefSeq" id="XP_002288228.1">
    <property type="nucleotide sequence ID" value="XM_002288192.1"/>
</dbReference>
<feature type="compositionally biased region" description="Polar residues" evidence="1">
    <location>
        <begin position="691"/>
        <end position="704"/>
    </location>
</feature>
<feature type="compositionally biased region" description="Polar residues" evidence="1">
    <location>
        <begin position="727"/>
        <end position="738"/>
    </location>
</feature>
<feature type="compositionally biased region" description="Low complexity" evidence="1">
    <location>
        <begin position="668"/>
        <end position="680"/>
    </location>
</feature>
<dbReference type="InParanoid" id="B8BX87"/>
<feature type="region of interest" description="Disordered" evidence="1">
    <location>
        <begin position="489"/>
        <end position="747"/>
    </location>
</feature>
<dbReference type="EMBL" id="CM000640">
    <property type="protein sequence ID" value="EED93664.1"/>
    <property type="molecule type" value="Genomic_DNA"/>
</dbReference>
<feature type="compositionally biased region" description="Pro residues" evidence="1">
    <location>
        <begin position="1"/>
        <end position="11"/>
    </location>
</feature>
<dbReference type="HOGENOM" id="CLU_328614_0_0_1"/>
<feature type="compositionally biased region" description="Basic and acidic residues" evidence="1">
    <location>
        <begin position="319"/>
        <end position="331"/>
    </location>
</feature>
<feature type="region of interest" description="Disordered" evidence="1">
    <location>
        <begin position="221"/>
        <end position="241"/>
    </location>
</feature>
<keyword evidence="3" id="KW-1185">Reference proteome</keyword>
<feature type="compositionally biased region" description="Basic and acidic residues" evidence="1">
    <location>
        <begin position="169"/>
        <end position="181"/>
    </location>
</feature>
<reference evidence="2 3" key="1">
    <citation type="journal article" date="2004" name="Science">
        <title>The genome of the diatom Thalassiosira pseudonana: ecology, evolution, and metabolism.</title>
        <authorList>
            <person name="Armbrust E.V."/>
            <person name="Berges J.A."/>
            <person name="Bowler C."/>
            <person name="Green B.R."/>
            <person name="Martinez D."/>
            <person name="Putnam N.H."/>
            <person name="Zhou S."/>
            <person name="Allen A.E."/>
            <person name="Apt K.E."/>
            <person name="Bechner M."/>
            <person name="Brzezinski M.A."/>
            <person name="Chaal B.K."/>
            <person name="Chiovitti A."/>
            <person name="Davis A.K."/>
            <person name="Demarest M.S."/>
            <person name="Detter J.C."/>
            <person name="Glavina T."/>
            <person name="Goodstein D."/>
            <person name="Hadi M.Z."/>
            <person name="Hellsten U."/>
            <person name="Hildebrand M."/>
            <person name="Jenkins B.D."/>
            <person name="Jurka J."/>
            <person name="Kapitonov V.V."/>
            <person name="Kroger N."/>
            <person name="Lau W.W."/>
            <person name="Lane T.W."/>
            <person name="Larimer F.W."/>
            <person name="Lippmeier J.C."/>
            <person name="Lucas S."/>
            <person name="Medina M."/>
            <person name="Montsant A."/>
            <person name="Obornik M."/>
            <person name="Parker M.S."/>
            <person name="Palenik B."/>
            <person name="Pazour G.J."/>
            <person name="Richardson P.M."/>
            <person name="Rynearson T.A."/>
            <person name="Saito M.A."/>
            <person name="Schwartz D.C."/>
            <person name="Thamatrakoln K."/>
            <person name="Valentin K."/>
            <person name="Vardi A."/>
            <person name="Wilkerson F.P."/>
            <person name="Rokhsar D.S."/>
        </authorList>
    </citation>
    <scope>NUCLEOTIDE SEQUENCE [LARGE SCALE GENOMIC DNA]</scope>
    <source>
        <strain evidence="2 3">CCMP1335</strain>
    </source>
</reference>
<feature type="compositionally biased region" description="Acidic residues" evidence="1">
    <location>
        <begin position="231"/>
        <end position="241"/>
    </location>
</feature>
<feature type="compositionally biased region" description="Basic and acidic residues" evidence="1">
    <location>
        <begin position="649"/>
        <end position="662"/>
    </location>
</feature>
<feature type="compositionally biased region" description="Basic residues" evidence="1">
    <location>
        <begin position="145"/>
        <end position="163"/>
    </location>
</feature>
<feature type="region of interest" description="Disordered" evidence="1">
    <location>
        <begin position="318"/>
        <end position="473"/>
    </location>
</feature>
<feature type="compositionally biased region" description="Low complexity" evidence="1">
    <location>
        <begin position="221"/>
        <end position="230"/>
    </location>
</feature>